<evidence type="ECO:0000313" key="5">
    <source>
        <dbReference type="EMBL" id="OGI47033.1"/>
    </source>
</evidence>
<keyword evidence="2" id="KW-0547">Nucleotide-binding</keyword>
<feature type="domain" description="ABC transporter" evidence="4">
    <location>
        <begin position="7"/>
        <end position="237"/>
    </location>
</feature>
<evidence type="ECO:0000256" key="2">
    <source>
        <dbReference type="ARBA" id="ARBA00022741"/>
    </source>
</evidence>
<dbReference type="AlphaFoldDB" id="A0A1F6TPI3"/>
<dbReference type="InterPro" id="IPR003439">
    <property type="entry name" value="ABC_transporter-like_ATP-bd"/>
</dbReference>
<dbReference type="SUPFAM" id="SSF52540">
    <property type="entry name" value="P-loop containing nucleoside triphosphate hydrolases"/>
    <property type="match status" value="1"/>
</dbReference>
<evidence type="ECO:0000256" key="1">
    <source>
        <dbReference type="ARBA" id="ARBA00022448"/>
    </source>
</evidence>
<dbReference type="InterPro" id="IPR017911">
    <property type="entry name" value="MacB-like_ATP-bd"/>
</dbReference>
<reference evidence="5 6" key="1">
    <citation type="journal article" date="2016" name="Nat. Commun.">
        <title>Thousands of microbial genomes shed light on interconnected biogeochemical processes in an aquifer system.</title>
        <authorList>
            <person name="Anantharaman K."/>
            <person name="Brown C.T."/>
            <person name="Hug L.A."/>
            <person name="Sharon I."/>
            <person name="Castelle C.J."/>
            <person name="Probst A.J."/>
            <person name="Thomas B.C."/>
            <person name="Singh A."/>
            <person name="Wilkins M.J."/>
            <person name="Karaoz U."/>
            <person name="Brodie E.L."/>
            <person name="Williams K.H."/>
            <person name="Hubbard S.S."/>
            <person name="Banfield J.F."/>
        </authorList>
    </citation>
    <scope>NUCLEOTIDE SEQUENCE [LARGE SCALE GENOMIC DNA]</scope>
</reference>
<dbReference type="Proteomes" id="UP000176484">
    <property type="component" value="Unassembled WGS sequence"/>
</dbReference>
<dbReference type="GO" id="GO:0016887">
    <property type="term" value="F:ATP hydrolysis activity"/>
    <property type="evidence" value="ECO:0007669"/>
    <property type="project" value="InterPro"/>
</dbReference>
<organism evidence="5 6">
    <name type="scientific">Candidatus Nomurabacteria bacterium GWB1_40_6</name>
    <dbReference type="NCBI Taxonomy" id="1801727"/>
    <lineage>
        <taxon>Bacteria</taxon>
        <taxon>Candidatus Nomuraibacteriota</taxon>
    </lineage>
</organism>
<name>A0A1F6TPI3_9BACT</name>
<sequence length="238" mass="26280">MVADSVIKLENVWKIYQFDKVELAVLKGVTLDISRGSFVVILGPSGSGKSTLLNMLGCLDLPSKGRVLLDGRDISKMSEDDLAQARGKKIGFVFQQFNLLQNLNALENVMLPMIFQGKSETERKKRAESLLASLGLQDRILHRPAELSGGEQQRIAIARSLSNNPEIIVADEPTGNLDSTTGQKIMEILINLHKDEKKTIVVVTHDPAIADYSSQVVHIRDGEIATNHLNAEKVLWDK</sequence>
<protein>
    <submittedName>
        <fullName evidence="5">ABC transporter ATP-binding protein</fullName>
    </submittedName>
</protein>
<dbReference type="InterPro" id="IPR017871">
    <property type="entry name" value="ABC_transporter-like_CS"/>
</dbReference>
<keyword evidence="3 5" id="KW-0067">ATP-binding</keyword>
<dbReference type="FunFam" id="3.40.50.300:FF:000032">
    <property type="entry name" value="Export ABC transporter ATP-binding protein"/>
    <property type="match status" value="1"/>
</dbReference>
<dbReference type="PANTHER" id="PTHR24220:SF86">
    <property type="entry name" value="ABC TRANSPORTER ABCH.1"/>
    <property type="match status" value="1"/>
</dbReference>
<dbReference type="GO" id="GO:0005524">
    <property type="term" value="F:ATP binding"/>
    <property type="evidence" value="ECO:0007669"/>
    <property type="project" value="UniProtKB-KW"/>
</dbReference>
<keyword evidence="1" id="KW-0813">Transport</keyword>
<dbReference type="Gene3D" id="3.40.50.300">
    <property type="entry name" value="P-loop containing nucleotide triphosphate hydrolases"/>
    <property type="match status" value="1"/>
</dbReference>
<dbReference type="EMBL" id="MFTD01000005">
    <property type="protein sequence ID" value="OGI47033.1"/>
    <property type="molecule type" value="Genomic_DNA"/>
</dbReference>
<dbReference type="InterPro" id="IPR027417">
    <property type="entry name" value="P-loop_NTPase"/>
</dbReference>
<evidence type="ECO:0000313" key="6">
    <source>
        <dbReference type="Proteomes" id="UP000176484"/>
    </source>
</evidence>
<dbReference type="InterPro" id="IPR003593">
    <property type="entry name" value="AAA+_ATPase"/>
</dbReference>
<dbReference type="PROSITE" id="PS50893">
    <property type="entry name" value="ABC_TRANSPORTER_2"/>
    <property type="match status" value="1"/>
</dbReference>
<evidence type="ECO:0000256" key="3">
    <source>
        <dbReference type="ARBA" id="ARBA00022840"/>
    </source>
</evidence>
<dbReference type="GO" id="GO:0022857">
    <property type="term" value="F:transmembrane transporter activity"/>
    <property type="evidence" value="ECO:0007669"/>
    <property type="project" value="UniProtKB-ARBA"/>
</dbReference>
<comment type="caution">
    <text evidence="5">The sequence shown here is derived from an EMBL/GenBank/DDBJ whole genome shotgun (WGS) entry which is preliminary data.</text>
</comment>
<dbReference type="PROSITE" id="PS00211">
    <property type="entry name" value="ABC_TRANSPORTER_1"/>
    <property type="match status" value="1"/>
</dbReference>
<dbReference type="PANTHER" id="PTHR24220">
    <property type="entry name" value="IMPORT ATP-BINDING PROTEIN"/>
    <property type="match status" value="1"/>
</dbReference>
<dbReference type="GO" id="GO:0005886">
    <property type="term" value="C:plasma membrane"/>
    <property type="evidence" value="ECO:0007669"/>
    <property type="project" value="TreeGrafter"/>
</dbReference>
<evidence type="ECO:0000259" key="4">
    <source>
        <dbReference type="PROSITE" id="PS50893"/>
    </source>
</evidence>
<dbReference type="CDD" id="cd03255">
    <property type="entry name" value="ABC_MJ0796_LolCDE_FtsE"/>
    <property type="match status" value="1"/>
</dbReference>
<proteinExistence type="predicted"/>
<accession>A0A1F6TPI3</accession>
<dbReference type="Pfam" id="PF00005">
    <property type="entry name" value="ABC_tran"/>
    <property type="match status" value="1"/>
</dbReference>
<dbReference type="SMART" id="SM00382">
    <property type="entry name" value="AAA"/>
    <property type="match status" value="1"/>
</dbReference>
<gene>
    <name evidence="5" type="ORF">A2121_02625</name>
</gene>
<dbReference type="InterPro" id="IPR015854">
    <property type="entry name" value="ABC_transpr_LolD-like"/>
</dbReference>
<dbReference type="GO" id="GO:0098796">
    <property type="term" value="C:membrane protein complex"/>
    <property type="evidence" value="ECO:0007669"/>
    <property type="project" value="UniProtKB-ARBA"/>
</dbReference>